<gene>
    <name evidence="1" type="primary">orf139</name>
</gene>
<reference evidence="1" key="1">
    <citation type="submission" date="2016-07" db="EMBL/GenBank/DDBJ databases">
        <title>Evolution of an obligate endosymbiont from a free-living kinetoplastid protist.</title>
        <authorList>
            <person name="Tanifuji G."/>
            <person name="Curtis B.A."/>
            <person name="Cenci U."/>
            <person name="David V."/>
            <person name="Dean S."/>
            <person name="Fiala I."/>
            <person name="Flegontov P."/>
            <person name="Kelly S."/>
            <person name="Johnson-MacKinnon J."/>
            <person name="Moog D."/>
            <person name="Nakayama T."/>
            <person name="Onodera N.T."/>
            <person name="Inagaki Y."/>
            <person name="Hashimoto T."/>
            <person name="Gull K."/>
            <person name="Lukes J."/>
            <person name="Archibald J.M."/>
        </authorList>
    </citation>
    <scope>NUCLEOTIDE SEQUENCE</scope>
</reference>
<dbReference type="GeneID" id="29292424"/>
<organism evidence="1">
    <name type="scientific">Paramoeba pemaquidensis</name>
    <dbReference type="NCBI Taxonomy" id="180228"/>
    <lineage>
        <taxon>Eukaryota</taxon>
        <taxon>Amoebozoa</taxon>
        <taxon>Discosea</taxon>
        <taxon>Flabellinia</taxon>
        <taxon>Dactylopodida</taxon>
        <taxon>Paramoebidae</taxon>
        <taxon>Paramoeba</taxon>
    </lineage>
</organism>
<protein>
    <submittedName>
        <fullName evidence="1">Uncharacterized protein</fullName>
    </submittedName>
</protein>
<name>A0A1D8D5H2_9EUKA</name>
<dbReference type="RefSeq" id="YP_009308424.1">
    <property type="nucleotide sequence ID" value="NC_031417.1"/>
</dbReference>
<geneLocation type="mitochondrion" evidence="1"/>
<dbReference type="EMBL" id="KX611830">
    <property type="protein sequence ID" value="AOS85562.1"/>
    <property type="molecule type" value="Genomic_DNA"/>
</dbReference>
<accession>A0A1D8D5H2</accession>
<evidence type="ECO:0000313" key="1">
    <source>
        <dbReference type="EMBL" id="AOS85562.1"/>
    </source>
</evidence>
<proteinExistence type="predicted"/>
<keyword evidence="1" id="KW-0496">Mitochondrion</keyword>
<dbReference type="AlphaFoldDB" id="A0A1D8D5H2"/>
<sequence>MYKKSSLNIPIIFLINKDNYDYSKEIYKIQSTTTLLNKYSFNKNSCFMLYYSDFYLFDKTFLSDCSLNKTRVLSYLESQKKKVLFIYYNNIFYNYNRLIKFIKLFSFNFIKTFHFLNLKYKNMKLLSILFYLKKKKCLV</sequence>